<dbReference type="GO" id="GO:0016887">
    <property type="term" value="F:ATP hydrolysis activity"/>
    <property type="evidence" value="ECO:0007669"/>
    <property type="project" value="InterPro"/>
</dbReference>
<dbReference type="InterPro" id="IPR003959">
    <property type="entry name" value="ATPase_AAA_core"/>
</dbReference>
<accession>A0AAW9KW44</accession>
<dbReference type="EMBL" id="JAXBCZ010000001">
    <property type="protein sequence ID" value="MEA1303849.1"/>
    <property type="molecule type" value="Genomic_DNA"/>
</dbReference>
<sequence length="462" mass="51434">MLTRFEVSGFKNLNDVAVEFGPFTCVAGPNAVGKSNLFDAIRFLSGLADSTFTEVCAGVRSVEKGYSSNLGSLFPETVMLGDERFRLAAEMIVPRKVVDDFGQEVSPARSYLRYELEFKIERDSNGVSGNARLRLENEKLQHVRIKERPFYFKAHPYLKKYLTGSTKSKDYMTLHSKEDRPYVSVPFEKSGRPRQIPIADAPRTILSSLASAEYPTLLAAKTEMVSWRFMALEPTAMRAPDERMETRPIDAAGAHVPASLYRQSVADGNQEVYRLLSNDVGELVDVKQLRVVEDNVRQTLELRAQVGGAPELPARSLSDGTLRFLTLAAMAYSPGYIGLLGMEEPENGIHPAKIRAMLDLLLRLSRPRNGCLSQVLINTHSPYLVQGVLEEGADKVLCAVAWRRQNKGGGELVSTSFHPLQDTWRSERSGDSEETLRSQAPVSKSKLFAFLKSPSSWAEYES</sequence>
<gene>
    <name evidence="3" type="ORF">QU665_01915</name>
</gene>
<dbReference type="Pfam" id="PF13304">
    <property type="entry name" value="AAA_21"/>
    <property type="match status" value="2"/>
</dbReference>
<dbReference type="GO" id="GO:0000731">
    <property type="term" value="P:DNA synthesis involved in DNA repair"/>
    <property type="evidence" value="ECO:0007669"/>
    <property type="project" value="TreeGrafter"/>
</dbReference>
<proteinExistence type="predicted"/>
<reference evidence="3 4" key="1">
    <citation type="submission" date="2023-06" db="EMBL/GenBank/DDBJ databases">
        <title>Actinomyces orist ORNL 0101 HMT-893 genome.</title>
        <authorList>
            <person name="Johnston C.D."/>
            <person name="Chen T."/>
            <person name="Dewhirst F.E."/>
        </authorList>
    </citation>
    <scope>NUCLEOTIDE SEQUENCE [LARGE SCALE GENOMIC DNA]</scope>
    <source>
        <strain evidence="3 4">ORNL 0101</strain>
    </source>
</reference>
<dbReference type="Gene3D" id="3.40.50.300">
    <property type="entry name" value="P-loop containing nucleotide triphosphate hydrolases"/>
    <property type="match status" value="2"/>
</dbReference>
<dbReference type="Proteomes" id="UP001289581">
    <property type="component" value="Unassembled WGS sequence"/>
</dbReference>
<dbReference type="InterPro" id="IPR027417">
    <property type="entry name" value="P-loop_NTPase"/>
</dbReference>
<evidence type="ECO:0000259" key="2">
    <source>
        <dbReference type="Pfam" id="PF13304"/>
    </source>
</evidence>
<keyword evidence="1" id="KW-0227">DNA damage</keyword>
<dbReference type="GO" id="GO:0009432">
    <property type="term" value="P:SOS response"/>
    <property type="evidence" value="ECO:0007669"/>
    <property type="project" value="UniProtKB-KW"/>
</dbReference>
<dbReference type="AlphaFoldDB" id="A0AAW9KW44"/>
<keyword evidence="1" id="KW-0742">SOS response</keyword>
<evidence type="ECO:0000256" key="1">
    <source>
        <dbReference type="ARBA" id="ARBA00023236"/>
    </source>
</evidence>
<organism evidence="3 4">
    <name type="scientific">Actinomyces oris</name>
    <dbReference type="NCBI Taxonomy" id="544580"/>
    <lineage>
        <taxon>Bacteria</taxon>
        <taxon>Bacillati</taxon>
        <taxon>Actinomycetota</taxon>
        <taxon>Actinomycetes</taxon>
        <taxon>Actinomycetales</taxon>
        <taxon>Actinomycetaceae</taxon>
        <taxon>Actinomyces</taxon>
    </lineage>
</organism>
<dbReference type="GO" id="GO:0006302">
    <property type="term" value="P:double-strand break repair"/>
    <property type="evidence" value="ECO:0007669"/>
    <property type="project" value="TreeGrafter"/>
</dbReference>
<evidence type="ECO:0000313" key="4">
    <source>
        <dbReference type="Proteomes" id="UP001289581"/>
    </source>
</evidence>
<comment type="caution">
    <text evidence="3">The sequence shown here is derived from an EMBL/GenBank/DDBJ whole genome shotgun (WGS) entry which is preliminary data.</text>
</comment>
<keyword evidence="4" id="KW-1185">Reference proteome</keyword>
<feature type="domain" description="ATPase AAA-type core" evidence="2">
    <location>
        <begin position="23"/>
        <end position="56"/>
    </location>
</feature>
<evidence type="ECO:0000313" key="3">
    <source>
        <dbReference type="EMBL" id="MEA1303849.1"/>
    </source>
</evidence>
<protein>
    <submittedName>
        <fullName evidence="3">AAA family ATPase</fullName>
    </submittedName>
</protein>
<dbReference type="RefSeq" id="WP_075391941.1">
    <property type="nucleotide sequence ID" value="NZ_JAXBCZ010000001.1"/>
</dbReference>
<dbReference type="PANTHER" id="PTHR32182:SF22">
    <property type="entry name" value="ATP-DEPENDENT ENDONUCLEASE, OLD FAMILY-RELATED"/>
    <property type="match status" value="1"/>
</dbReference>
<dbReference type="SUPFAM" id="SSF52540">
    <property type="entry name" value="P-loop containing nucleoside triphosphate hydrolases"/>
    <property type="match status" value="1"/>
</dbReference>
<name>A0AAW9KW44_9ACTO</name>
<feature type="domain" description="ATPase AAA-type core" evidence="2">
    <location>
        <begin position="304"/>
        <end position="385"/>
    </location>
</feature>
<dbReference type="PANTHER" id="PTHR32182">
    <property type="entry name" value="DNA REPLICATION AND REPAIR PROTEIN RECF"/>
    <property type="match status" value="1"/>
</dbReference>
<dbReference type="GO" id="GO:0005524">
    <property type="term" value="F:ATP binding"/>
    <property type="evidence" value="ECO:0007669"/>
    <property type="project" value="InterPro"/>
</dbReference>